<dbReference type="Proteomes" id="UP000828390">
    <property type="component" value="Unassembled WGS sequence"/>
</dbReference>
<reference evidence="2" key="2">
    <citation type="submission" date="2020-11" db="EMBL/GenBank/DDBJ databases">
        <authorList>
            <person name="McCartney M.A."/>
            <person name="Auch B."/>
            <person name="Kono T."/>
            <person name="Mallez S."/>
            <person name="Becker A."/>
            <person name="Gohl D.M."/>
            <person name="Silverstein K.A.T."/>
            <person name="Koren S."/>
            <person name="Bechman K.B."/>
            <person name="Herman A."/>
            <person name="Abrahante J.E."/>
            <person name="Garbe J."/>
        </authorList>
    </citation>
    <scope>NUCLEOTIDE SEQUENCE</scope>
    <source>
        <strain evidence="2">Duluth1</strain>
        <tissue evidence="2">Whole animal</tissue>
    </source>
</reference>
<evidence type="ECO:0000313" key="3">
    <source>
        <dbReference type="Proteomes" id="UP000828390"/>
    </source>
</evidence>
<keyword evidence="3" id="KW-1185">Reference proteome</keyword>
<evidence type="ECO:0000256" key="1">
    <source>
        <dbReference type="SAM" id="MobiDB-lite"/>
    </source>
</evidence>
<reference evidence="2" key="1">
    <citation type="journal article" date="2019" name="bioRxiv">
        <title>The Genome of the Zebra Mussel, Dreissena polymorpha: A Resource for Invasive Species Research.</title>
        <authorList>
            <person name="McCartney M.A."/>
            <person name="Auch B."/>
            <person name="Kono T."/>
            <person name="Mallez S."/>
            <person name="Zhang Y."/>
            <person name="Obille A."/>
            <person name="Becker A."/>
            <person name="Abrahante J.E."/>
            <person name="Garbe J."/>
            <person name="Badalamenti J.P."/>
            <person name="Herman A."/>
            <person name="Mangelson H."/>
            <person name="Liachko I."/>
            <person name="Sullivan S."/>
            <person name="Sone E.D."/>
            <person name="Koren S."/>
            <person name="Silverstein K.A.T."/>
            <person name="Beckman K.B."/>
            <person name="Gohl D.M."/>
        </authorList>
    </citation>
    <scope>NUCLEOTIDE SEQUENCE</scope>
    <source>
        <strain evidence="2">Duluth1</strain>
        <tissue evidence="2">Whole animal</tissue>
    </source>
</reference>
<organism evidence="2 3">
    <name type="scientific">Dreissena polymorpha</name>
    <name type="common">Zebra mussel</name>
    <name type="synonym">Mytilus polymorpha</name>
    <dbReference type="NCBI Taxonomy" id="45954"/>
    <lineage>
        <taxon>Eukaryota</taxon>
        <taxon>Metazoa</taxon>
        <taxon>Spiralia</taxon>
        <taxon>Lophotrochozoa</taxon>
        <taxon>Mollusca</taxon>
        <taxon>Bivalvia</taxon>
        <taxon>Autobranchia</taxon>
        <taxon>Heteroconchia</taxon>
        <taxon>Euheterodonta</taxon>
        <taxon>Imparidentia</taxon>
        <taxon>Neoheterodontei</taxon>
        <taxon>Myida</taxon>
        <taxon>Dreissenoidea</taxon>
        <taxon>Dreissenidae</taxon>
        <taxon>Dreissena</taxon>
    </lineage>
</organism>
<protein>
    <submittedName>
        <fullName evidence="2">Uncharacterized protein</fullName>
    </submittedName>
</protein>
<gene>
    <name evidence="2" type="ORF">DPMN_162234</name>
</gene>
<comment type="caution">
    <text evidence="2">The sequence shown here is derived from an EMBL/GenBank/DDBJ whole genome shotgun (WGS) entry which is preliminary data.</text>
</comment>
<evidence type="ECO:0000313" key="2">
    <source>
        <dbReference type="EMBL" id="KAH3784280.1"/>
    </source>
</evidence>
<feature type="region of interest" description="Disordered" evidence="1">
    <location>
        <begin position="39"/>
        <end position="60"/>
    </location>
</feature>
<name>A0A9D4IRU5_DREPO</name>
<sequence length="190" mass="21594">MVTSKNETESSGDIYSVSAKVKSRNVMDSLAYGIVNKRQTNRPVSSARNIPVDSERNSNIAEKTSVDDKGHTYLHHGNTRIEKVLEEASGDDEYNTLNELMDPEDVNKSDNVYNHVQGIDNDIYDHTAEDSEAHDRLASYSHVRGPFPSEEHRHDVYDHTTDDFETPDRRDLFSLVRGPSKHRHDAKNNI</sequence>
<dbReference type="AlphaFoldDB" id="A0A9D4IRU5"/>
<proteinExistence type="predicted"/>
<accession>A0A9D4IRU5</accession>
<feature type="compositionally biased region" description="Polar residues" evidence="1">
    <location>
        <begin position="39"/>
        <end position="48"/>
    </location>
</feature>
<dbReference type="EMBL" id="JAIWYP010000008">
    <property type="protein sequence ID" value="KAH3784280.1"/>
    <property type="molecule type" value="Genomic_DNA"/>
</dbReference>